<dbReference type="EMBL" id="JBBEGL010000023">
    <property type="protein sequence ID" value="MEJ2890915.1"/>
    <property type="molecule type" value="Genomic_DNA"/>
</dbReference>
<sequence>MEGSARRSAIQGLSASAILEVAEGLRWTDPQLSVALAEHVARSAGEDAGARSAAERSAVLALGQSDRAAALILRAVPQLEDADRAGRSADAAVLRCELALAAVRCDELDAAEALLGPLAAGQVLDTGVRADALVAWAAARAARGDVAGVDAAARQVDDLVGKPSDDVRRLAVQRSRSRARRVIGDATDALAVLRNATIGEAVVDGGRETALIVADQVELLAELGRVAEARELGGPLLAATPQATTALAVGRVRCVLARLVSLADGDVDTAGRLAREAEADLVARGHEAQAAEAVEVLAEVAAHRGDSRHALDELRRAHGYASSAREETTRARIALAVALSRTQHSAPADGSPPAVVEPVDTGRRHPDPSPDSAPPVVLPDGGGPSLDSLGVAPDAPGLGASTGDGTGSAQGEAPVRGSASESAAEGAEETAPEVRPGRRRARYRDNADPGEALAAALAAARGGSLDPFAAPASATPMPEGGSSDDEPSAASTGLEAIEWSDTAPDTDTDPGSDARSRRLARARARWETGESWLSRRPGTPGDDAAATEGADQPDHRGGRRRVGPGVGDDAERRTDRHRRRDEQRSEDRVPDPLTAAGPARRDADGAGETEGATRRRAGREDDQPLGRNGDHPPSRNGHGAVGGGRVVRDAVPDADGGGSTGPRSPWPYGGAQDSGYGSVLENGRPHRDPSAGTSAVVGDRAPHGRDGRDGEPVTIAARWGDALRDGRPAVPTSPSVSSAPDGVDDEYRRELALTLVDLLSEYQDAAPPTAAAPSTTPPTPPTMTTPPPPDGRAPSGATSAPETRRGGRPAARGPRNGVPSARRADDSGPRLADLLADAMDAYHSAEPAADDRRARR</sequence>
<reference evidence="2 3" key="1">
    <citation type="submission" date="2024-03" db="EMBL/GenBank/DDBJ databases">
        <title>Actinomycetospora sp. OC33-EN06, a novel actinomycete isolated from wild orchid (Aerides multiflora).</title>
        <authorList>
            <person name="Suriyachadkun C."/>
        </authorList>
    </citation>
    <scope>NUCLEOTIDE SEQUENCE [LARGE SCALE GENOMIC DNA]</scope>
    <source>
        <strain evidence="2 3">OC33-EN06</strain>
    </source>
</reference>
<gene>
    <name evidence="2" type="ORF">WCD41_30975</name>
</gene>
<dbReference type="Proteomes" id="UP001370100">
    <property type="component" value="Unassembled WGS sequence"/>
</dbReference>
<comment type="caution">
    <text evidence="2">The sequence shown here is derived from an EMBL/GenBank/DDBJ whole genome shotgun (WGS) entry which is preliminary data.</text>
</comment>
<evidence type="ECO:0000313" key="3">
    <source>
        <dbReference type="Proteomes" id="UP001370100"/>
    </source>
</evidence>
<feature type="compositionally biased region" description="Basic and acidic residues" evidence="1">
    <location>
        <begin position="618"/>
        <end position="633"/>
    </location>
</feature>
<accession>A0ABU8NES2</accession>
<organism evidence="2 3">
    <name type="scientific">Actinomycetospora aeridis</name>
    <dbReference type="NCBI Taxonomy" id="3129231"/>
    <lineage>
        <taxon>Bacteria</taxon>
        <taxon>Bacillati</taxon>
        <taxon>Actinomycetota</taxon>
        <taxon>Actinomycetes</taxon>
        <taxon>Pseudonocardiales</taxon>
        <taxon>Pseudonocardiaceae</taxon>
        <taxon>Actinomycetospora</taxon>
    </lineage>
</organism>
<feature type="compositionally biased region" description="Basic and acidic residues" evidence="1">
    <location>
        <begin position="569"/>
        <end position="590"/>
    </location>
</feature>
<name>A0ABU8NES2_9PSEU</name>
<feature type="compositionally biased region" description="Low complexity" evidence="1">
    <location>
        <begin position="728"/>
        <end position="740"/>
    </location>
</feature>
<feature type="compositionally biased region" description="Low complexity" evidence="1">
    <location>
        <begin position="831"/>
        <end position="841"/>
    </location>
</feature>
<feature type="region of interest" description="Disordered" evidence="1">
    <location>
        <begin position="342"/>
        <end position="442"/>
    </location>
</feature>
<evidence type="ECO:0000256" key="1">
    <source>
        <dbReference type="SAM" id="MobiDB-lite"/>
    </source>
</evidence>
<evidence type="ECO:0000313" key="2">
    <source>
        <dbReference type="EMBL" id="MEJ2890915.1"/>
    </source>
</evidence>
<feature type="compositionally biased region" description="Basic and acidic residues" evidence="1">
    <location>
        <begin position="700"/>
        <end position="711"/>
    </location>
</feature>
<feature type="compositionally biased region" description="Pro residues" evidence="1">
    <location>
        <begin position="775"/>
        <end position="791"/>
    </location>
</feature>
<dbReference type="RefSeq" id="WP_337719117.1">
    <property type="nucleotide sequence ID" value="NZ_JBBEGL010000023.1"/>
</dbReference>
<keyword evidence="3" id="KW-1185">Reference proteome</keyword>
<feature type="region of interest" description="Disordered" evidence="1">
    <location>
        <begin position="465"/>
        <end position="856"/>
    </location>
</feature>
<protein>
    <submittedName>
        <fullName evidence="2">Uncharacterized protein</fullName>
    </submittedName>
</protein>
<proteinExistence type="predicted"/>
<feature type="compositionally biased region" description="Low complexity" evidence="1">
    <location>
        <begin position="765"/>
        <end position="774"/>
    </location>
</feature>